<evidence type="ECO:0000313" key="2">
    <source>
        <dbReference type="Proteomes" id="UP001140949"/>
    </source>
</evidence>
<evidence type="ECO:0000313" key="1">
    <source>
        <dbReference type="EMBL" id="KAJ6794455.1"/>
    </source>
</evidence>
<organism evidence="1 2">
    <name type="scientific">Iris pallida</name>
    <name type="common">Sweet iris</name>
    <dbReference type="NCBI Taxonomy" id="29817"/>
    <lineage>
        <taxon>Eukaryota</taxon>
        <taxon>Viridiplantae</taxon>
        <taxon>Streptophyta</taxon>
        <taxon>Embryophyta</taxon>
        <taxon>Tracheophyta</taxon>
        <taxon>Spermatophyta</taxon>
        <taxon>Magnoliopsida</taxon>
        <taxon>Liliopsida</taxon>
        <taxon>Asparagales</taxon>
        <taxon>Iridaceae</taxon>
        <taxon>Iridoideae</taxon>
        <taxon>Irideae</taxon>
        <taxon>Iris</taxon>
    </lineage>
</organism>
<protein>
    <submittedName>
        <fullName evidence="1">Vegetative cell wall protein gp1-like</fullName>
    </submittedName>
</protein>
<keyword evidence="2" id="KW-1185">Reference proteome</keyword>
<accession>A0AAX6DRZ7</accession>
<dbReference type="AlphaFoldDB" id="A0AAX6DRZ7"/>
<dbReference type="Proteomes" id="UP001140949">
    <property type="component" value="Unassembled WGS sequence"/>
</dbReference>
<name>A0AAX6DRZ7_IRIPA</name>
<sequence length="91" mass="9854">MPTGGATLDGKRTRASDLRRGAARMRATSVAQALGRLCTRSGGWESRGTRDGGATLRRGVGASLEGVRVLASMVLWCCFCRRFYGLVVVWY</sequence>
<comment type="caution">
    <text evidence="1">The sequence shown here is derived from an EMBL/GenBank/DDBJ whole genome shotgun (WGS) entry which is preliminary data.</text>
</comment>
<reference evidence="1" key="2">
    <citation type="submission" date="2023-04" db="EMBL/GenBank/DDBJ databases">
        <authorList>
            <person name="Bruccoleri R.E."/>
            <person name="Oakeley E.J."/>
            <person name="Faust A.-M."/>
            <person name="Dessus-Babus S."/>
            <person name="Altorfer M."/>
            <person name="Burckhardt D."/>
            <person name="Oertli M."/>
            <person name="Naumann U."/>
            <person name="Petersen F."/>
            <person name="Wong J."/>
        </authorList>
    </citation>
    <scope>NUCLEOTIDE SEQUENCE</scope>
    <source>
        <strain evidence="1">GSM-AAB239-AS_SAM_17_03QT</strain>
        <tissue evidence="1">Leaf</tissue>
    </source>
</reference>
<dbReference type="EMBL" id="JANAVB010042418">
    <property type="protein sequence ID" value="KAJ6794455.1"/>
    <property type="molecule type" value="Genomic_DNA"/>
</dbReference>
<reference evidence="1" key="1">
    <citation type="journal article" date="2023" name="GigaByte">
        <title>Genome assembly of the bearded iris, Iris pallida Lam.</title>
        <authorList>
            <person name="Bruccoleri R.E."/>
            <person name="Oakeley E.J."/>
            <person name="Faust A.M.E."/>
            <person name="Altorfer M."/>
            <person name="Dessus-Babus S."/>
            <person name="Burckhardt D."/>
            <person name="Oertli M."/>
            <person name="Naumann U."/>
            <person name="Petersen F."/>
            <person name="Wong J."/>
        </authorList>
    </citation>
    <scope>NUCLEOTIDE SEQUENCE</scope>
    <source>
        <strain evidence="1">GSM-AAB239-AS_SAM_17_03QT</strain>
    </source>
</reference>
<gene>
    <name evidence="1" type="ORF">M6B38_232685</name>
</gene>
<proteinExistence type="predicted"/>